<dbReference type="InterPro" id="IPR025272">
    <property type="entry name" value="SocA_Panacea"/>
</dbReference>
<evidence type="ECO:0000313" key="2">
    <source>
        <dbReference type="EMBL" id="PIR27593.1"/>
    </source>
</evidence>
<protein>
    <recommendedName>
        <fullName evidence="1">Antitoxin SocA-like Panacea domain-containing protein</fullName>
    </recommendedName>
</protein>
<organism evidence="2 3">
    <name type="scientific">Candidatus Berkelbacteria bacterium CG11_big_fil_rev_8_21_14_0_20_42_15</name>
    <dbReference type="NCBI Taxonomy" id="1974517"/>
    <lineage>
        <taxon>Bacteria</taxon>
        <taxon>Candidatus Berkelbacteria</taxon>
    </lineage>
</organism>
<accession>A0A2H0PZW8</accession>
<proteinExistence type="predicted"/>
<evidence type="ECO:0000313" key="3">
    <source>
        <dbReference type="Proteomes" id="UP000231154"/>
    </source>
</evidence>
<gene>
    <name evidence="2" type="ORF">COV40_00015</name>
</gene>
<evidence type="ECO:0000259" key="1">
    <source>
        <dbReference type="Pfam" id="PF13274"/>
    </source>
</evidence>
<dbReference type="Pfam" id="PF13274">
    <property type="entry name" value="SocA_Panacea"/>
    <property type="match status" value="1"/>
</dbReference>
<dbReference type="EMBL" id="PCXF01000001">
    <property type="protein sequence ID" value="PIR27593.1"/>
    <property type="molecule type" value="Genomic_DNA"/>
</dbReference>
<feature type="domain" description="Antitoxin SocA-like Panacea" evidence="1">
    <location>
        <begin position="24"/>
        <end position="123"/>
    </location>
</feature>
<sequence>MTKSQILIYELIKSRDEIDDKTKLAKLEYFCDFIHYAFNNEPISQKDIIYTKQKQGLLARSLTNDLLALKSSGLIEESPRYHYRIKKNATVNLSAKEKKTINYVIEKYGNLSYDELVDICHSQVPYLATKDGAVAEFFTAYNLVDEYPDYGTRS</sequence>
<reference evidence="2 3" key="1">
    <citation type="submission" date="2017-09" db="EMBL/GenBank/DDBJ databases">
        <title>Depth-based differentiation of microbial function through sediment-hosted aquifers and enrichment of novel symbionts in the deep terrestrial subsurface.</title>
        <authorList>
            <person name="Probst A.J."/>
            <person name="Ladd B."/>
            <person name="Jarett J.K."/>
            <person name="Geller-Mcgrath D.E."/>
            <person name="Sieber C.M."/>
            <person name="Emerson J.B."/>
            <person name="Anantharaman K."/>
            <person name="Thomas B.C."/>
            <person name="Malmstrom R."/>
            <person name="Stieglmeier M."/>
            <person name="Klingl A."/>
            <person name="Woyke T."/>
            <person name="Ryan C.M."/>
            <person name="Banfield J.F."/>
        </authorList>
    </citation>
    <scope>NUCLEOTIDE SEQUENCE [LARGE SCALE GENOMIC DNA]</scope>
    <source>
        <strain evidence="2">CG11_big_fil_rev_8_21_14_0_20_42_15</strain>
    </source>
</reference>
<comment type="caution">
    <text evidence="2">The sequence shown here is derived from an EMBL/GenBank/DDBJ whole genome shotgun (WGS) entry which is preliminary data.</text>
</comment>
<dbReference type="Proteomes" id="UP000231154">
    <property type="component" value="Unassembled WGS sequence"/>
</dbReference>
<dbReference type="AlphaFoldDB" id="A0A2H0PZW8"/>
<name>A0A2H0PZW8_9BACT</name>